<gene>
    <name evidence="1" type="ORF">HPB47_023304</name>
</gene>
<accession>A0AC60Q7B6</accession>
<organism evidence="1 2">
    <name type="scientific">Ixodes persulcatus</name>
    <name type="common">Taiga tick</name>
    <dbReference type="NCBI Taxonomy" id="34615"/>
    <lineage>
        <taxon>Eukaryota</taxon>
        <taxon>Metazoa</taxon>
        <taxon>Ecdysozoa</taxon>
        <taxon>Arthropoda</taxon>
        <taxon>Chelicerata</taxon>
        <taxon>Arachnida</taxon>
        <taxon>Acari</taxon>
        <taxon>Parasitiformes</taxon>
        <taxon>Ixodida</taxon>
        <taxon>Ixodoidea</taxon>
        <taxon>Ixodidae</taxon>
        <taxon>Ixodinae</taxon>
        <taxon>Ixodes</taxon>
    </lineage>
</organism>
<dbReference type="EMBL" id="JABSTQ010009382">
    <property type="protein sequence ID" value="KAG0429782.1"/>
    <property type="molecule type" value="Genomic_DNA"/>
</dbReference>
<comment type="caution">
    <text evidence="1">The sequence shown here is derived from an EMBL/GenBank/DDBJ whole genome shotgun (WGS) entry which is preliminary data.</text>
</comment>
<dbReference type="Proteomes" id="UP000805193">
    <property type="component" value="Unassembled WGS sequence"/>
</dbReference>
<reference evidence="1 2" key="1">
    <citation type="journal article" date="2020" name="Cell">
        <title>Large-Scale Comparative Analyses of Tick Genomes Elucidate Their Genetic Diversity and Vector Capacities.</title>
        <authorList>
            <consortium name="Tick Genome and Microbiome Consortium (TIGMIC)"/>
            <person name="Jia N."/>
            <person name="Wang J."/>
            <person name="Shi W."/>
            <person name="Du L."/>
            <person name="Sun Y."/>
            <person name="Zhan W."/>
            <person name="Jiang J.F."/>
            <person name="Wang Q."/>
            <person name="Zhang B."/>
            <person name="Ji P."/>
            <person name="Bell-Sakyi L."/>
            <person name="Cui X.M."/>
            <person name="Yuan T.T."/>
            <person name="Jiang B.G."/>
            <person name="Yang W.F."/>
            <person name="Lam T.T."/>
            <person name="Chang Q.C."/>
            <person name="Ding S.J."/>
            <person name="Wang X.J."/>
            <person name="Zhu J.G."/>
            <person name="Ruan X.D."/>
            <person name="Zhao L."/>
            <person name="Wei J.T."/>
            <person name="Ye R.Z."/>
            <person name="Que T.C."/>
            <person name="Du C.H."/>
            <person name="Zhou Y.H."/>
            <person name="Cheng J.X."/>
            <person name="Dai P.F."/>
            <person name="Guo W.B."/>
            <person name="Han X.H."/>
            <person name="Huang E.J."/>
            <person name="Li L.F."/>
            <person name="Wei W."/>
            <person name="Gao Y.C."/>
            <person name="Liu J.Z."/>
            <person name="Shao H.Z."/>
            <person name="Wang X."/>
            <person name="Wang C.C."/>
            <person name="Yang T.C."/>
            <person name="Huo Q.B."/>
            <person name="Li W."/>
            <person name="Chen H.Y."/>
            <person name="Chen S.E."/>
            <person name="Zhou L.G."/>
            <person name="Ni X.B."/>
            <person name="Tian J.H."/>
            <person name="Sheng Y."/>
            <person name="Liu T."/>
            <person name="Pan Y.S."/>
            <person name="Xia L.Y."/>
            <person name="Li J."/>
            <person name="Zhao F."/>
            <person name="Cao W.C."/>
        </authorList>
    </citation>
    <scope>NUCLEOTIDE SEQUENCE [LARGE SCALE GENOMIC DNA]</scope>
    <source>
        <strain evidence="1">Iper-2018</strain>
    </source>
</reference>
<keyword evidence="2" id="KW-1185">Reference proteome</keyword>
<sequence length="462" mass="50916">MQRGSTSTRVAAHFPGTWVRGQFHNVHGPNAIVEWDDQWMRFLAKRLETSTEGGAFAFSSKQMSINEKLMVRVTGVDRRFARSLTFGLTTCDPSALEDEAPRLPNDHRALLNRPEVWVFKEDIDKDCGVDDELVFVMRENGDVQLSRNNRGFRTILQVGESQRFYAFFDVSGHVTKLTFVGTQLETPRPGAGLSRTQTQLTGLAPHVRGNVLSTRSSQPLSFHEVHGENVLLERNNTAASRVKGYCKGIVFSSRPVQVNEKIRLRIGKVFSGWSGLLRLGFTSHDPRTLAGSLPDTVSQFPSTVPGHWAGPIGASHAVEGTLVEYKVCSNGDVLFTIEGKNSALLLKGVNTRSVLWAMVDIYGATTAIQIVDGADVTANETKTAASSTQVTSNTKTEKPDPKPEKTEDHSCRLCFDKDIDCVLVDCGHLVTCYACGLKLFMGTPLCPVCRKPIKQLVKTFKT</sequence>
<evidence type="ECO:0000313" key="2">
    <source>
        <dbReference type="Proteomes" id="UP000805193"/>
    </source>
</evidence>
<name>A0AC60Q7B6_IXOPE</name>
<protein>
    <submittedName>
        <fullName evidence="1">Uncharacterized protein</fullName>
    </submittedName>
</protein>
<evidence type="ECO:0000313" key="1">
    <source>
        <dbReference type="EMBL" id="KAG0429782.1"/>
    </source>
</evidence>
<proteinExistence type="predicted"/>